<evidence type="ECO:0000313" key="2">
    <source>
        <dbReference type="Proteomes" id="UP000039865"/>
    </source>
</evidence>
<gene>
    <name evidence="1" type="primary">Contig7494.g8009</name>
    <name evidence="1" type="ORF">STYLEM_8631</name>
</gene>
<accession>A0A078ACQ2</accession>
<dbReference type="EMBL" id="CCKQ01008198">
    <property type="protein sequence ID" value="CDW79641.1"/>
    <property type="molecule type" value="Genomic_DNA"/>
</dbReference>
<dbReference type="Proteomes" id="UP000039865">
    <property type="component" value="Unassembled WGS sequence"/>
</dbReference>
<dbReference type="InParanoid" id="A0A078ACQ2"/>
<proteinExistence type="predicted"/>
<organism evidence="1 2">
    <name type="scientific">Stylonychia lemnae</name>
    <name type="common">Ciliate</name>
    <dbReference type="NCBI Taxonomy" id="5949"/>
    <lineage>
        <taxon>Eukaryota</taxon>
        <taxon>Sar</taxon>
        <taxon>Alveolata</taxon>
        <taxon>Ciliophora</taxon>
        <taxon>Intramacronucleata</taxon>
        <taxon>Spirotrichea</taxon>
        <taxon>Stichotrichia</taxon>
        <taxon>Sporadotrichida</taxon>
        <taxon>Oxytrichidae</taxon>
        <taxon>Stylonychinae</taxon>
        <taxon>Stylonychia</taxon>
    </lineage>
</organism>
<dbReference type="AlphaFoldDB" id="A0A078ACQ2"/>
<evidence type="ECO:0000313" key="1">
    <source>
        <dbReference type="EMBL" id="CDW79641.1"/>
    </source>
</evidence>
<protein>
    <submittedName>
        <fullName evidence="1">Uncharacterized protein</fullName>
    </submittedName>
</protein>
<name>A0A078ACQ2_STYLE</name>
<keyword evidence="2" id="KW-1185">Reference proteome</keyword>
<reference evidence="1 2" key="1">
    <citation type="submission" date="2014-06" db="EMBL/GenBank/DDBJ databases">
        <authorList>
            <person name="Swart Estienne"/>
        </authorList>
    </citation>
    <scope>NUCLEOTIDE SEQUENCE [LARGE SCALE GENOMIC DNA]</scope>
    <source>
        <strain evidence="1 2">130c</strain>
    </source>
</reference>
<sequence length="100" mass="11951">MSHGRLPPTGPYCSACLRILTTSYELPQYEDKLEFLSKKYQDDEEFRAFVDSLNILYIVDSNDELSKVIRNCDEKKCEEMLEMLERVFDFKYEKYIEGRE</sequence>